<dbReference type="InterPro" id="IPR036420">
    <property type="entry name" value="BRCT_dom_sf"/>
</dbReference>
<evidence type="ECO:0000256" key="1">
    <source>
        <dbReference type="ARBA" id="ARBA00004123"/>
    </source>
</evidence>
<reference evidence="8" key="3">
    <citation type="submission" date="2025-08" db="UniProtKB">
        <authorList>
            <consortium name="Ensembl"/>
        </authorList>
    </citation>
    <scope>IDENTIFICATION</scope>
</reference>
<dbReference type="GO" id="GO:0005634">
    <property type="term" value="C:nucleus"/>
    <property type="evidence" value="ECO:0007669"/>
    <property type="project" value="UniProtKB-SubCell"/>
</dbReference>
<dbReference type="Proteomes" id="UP000008144">
    <property type="component" value="Chromosome 11"/>
</dbReference>
<dbReference type="InterPro" id="IPR051579">
    <property type="entry name" value="DDR_Transcriptional_Reg"/>
</dbReference>
<evidence type="ECO:0000313" key="8">
    <source>
        <dbReference type="Ensembl" id="ENSCINP00000036449.1"/>
    </source>
</evidence>
<comment type="subcellular location">
    <subcellularLocation>
        <location evidence="1">Nucleus</location>
    </subcellularLocation>
</comment>
<keyword evidence="4" id="KW-0234">DNA repair</keyword>
<keyword evidence="5" id="KW-0539">Nucleus</keyword>
<evidence type="ECO:0000256" key="6">
    <source>
        <dbReference type="SAM" id="MobiDB-lite"/>
    </source>
</evidence>
<keyword evidence="3" id="KW-0227">DNA damage</keyword>
<dbReference type="AlphaFoldDB" id="H2Y3G4"/>
<dbReference type="Pfam" id="PF16770">
    <property type="entry name" value="RTT107_BRCT_5"/>
    <property type="match status" value="1"/>
</dbReference>
<dbReference type="Pfam" id="PF16589">
    <property type="entry name" value="BRCT_2"/>
    <property type="match status" value="1"/>
</dbReference>
<dbReference type="PROSITE" id="PS50172">
    <property type="entry name" value="BRCT"/>
    <property type="match status" value="1"/>
</dbReference>
<protein>
    <recommendedName>
        <fullName evidence="7">BRCT domain-containing protein</fullName>
    </recommendedName>
</protein>
<evidence type="ECO:0000313" key="9">
    <source>
        <dbReference type="Proteomes" id="UP000008144"/>
    </source>
</evidence>
<dbReference type="STRING" id="7719.ENSCINP00000036449"/>
<dbReference type="InParanoid" id="H2Y3G4"/>
<dbReference type="HOGENOM" id="CLU_047717_0_0_1"/>
<dbReference type="PANTHER" id="PTHR23196:SF34">
    <property type="entry name" value="MEDIATOR OF DNA DAMAGE CHECKPOINT PROTEIN 1"/>
    <property type="match status" value="1"/>
</dbReference>
<evidence type="ECO:0000256" key="3">
    <source>
        <dbReference type="ARBA" id="ARBA00022763"/>
    </source>
</evidence>
<feature type="domain" description="BRCT" evidence="7">
    <location>
        <begin position="106"/>
        <end position="184"/>
    </location>
</feature>
<dbReference type="SMART" id="SM00292">
    <property type="entry name" value="BRCT"/>
    <property type="match status" value="2"/>
</dbReference>
<name>H2Y3G4_CIOIN</name>
<evidence type="ECO:0000256" key="2">
    <source>
        <dbReference type="ARBA" id="ARBA00022553"/>
    </source>
</evidence>
<accession>H2Y3G4</accession>
<dbReference type="CDD" id="cd18432">
    <property type="entry name" value="BRCT_PAXIP1_rpt6_like"/>
    <property type="match status" value="1"/>
</dbReference>
<sequence length="335" mass="37981">MKRNAVKQEVTSPNKNIVQSESTISVKIENVENNENIRKSQRNGKKTFLSGNSPKPETRKRRSTQTAPPSDQSISSPVVPNHLIFSAKRIKSKPNVQLSLRPRRIKPKVMFTGVVDELGEKIVSDLGGHMTDDVLECTHLITDKIRRTVKFMCAVVRGAYILNCDWLKDSKKQWRFLPEEDYELREDHNNSTSSSTSTSLEDQFNFNLHESLEIARSRSLPLFHDLRLHVMKSVLPPPNEMYQIILCGGGEVVKRMPGSDAGVIIIGVEAKKRTKKQLGLRIMSKEFILTGILQQKLDYKKFLLNQDDITTSTSYNNSCGTRATRGARARKTLMK</sequence>
<reference evidence="8" key="2">
    <citation type="journal article" date="2008" name="Genome Biol.">
        <title>Improved genome assembly and evidence-based global gene model set for the chordate Ciona intestinalis: new insight into intron and operon populations.</title>
        <authorList>
            <person name="Satou Y."/>
            <person name="Mineta K."/>
            <person name="Ogasawara M."/>
            <person name="Sasakura Y."/>
            <person name="Shoguchi E."/>
            <person name="Ueno K."/>
            <person name="Yamada L."/>
            <person name="Matsumoto J."/>
            <person name="Wasserscheid J."/>
            <person name="Dewar K."/>
            <person name="Wiley G.B."/>
            <person name="Macmil S.L."/>
            <person name="Roe B.A."/>
            <person name="Zeller R.W."/>
            <person name="Hastings K.E."/>
            <person name="Lemaire P."/>
            <person name="Lindquist E."/>
            <person name="Endo T."/>
            <person name="Hotta K."/>
            <person name="Inaba K."/>
        </authorList>
    </citation>
    <scope>NUCLEOTIDE SEQUENCE [LARGE SCALE GENOMIC DNA]</scope>
    <source>
        <strain evidence="8">wild type</strain>
    </source>
</reference>
<dbReference type="Ensembl" id="ENSCINT00000032518.1">
    <property type="protein sequence ID" value="ENSCINP00000036449.1"/>
    <property type="gene ID" value="ENSCING00000018049.1"/>
</dbReference>
<accession>A0A1W5BFH0</accession>
<dbReference type="GeneTree" id="ENSGT00940000161757"/>
<dbReference type="InterPro" id="IPR001357">
    <property type="entry name" value="BRCT_dom"/>
</dbReference>
<evidence type="ECO:0000256" key="4">
    <source>
        <dbReference type="ARBA" id="ARBA00023204"/>
    </source>
</evidence>
<dbReference type="Gene3D" id="3.40.50.10190">
    <property type="entry name" value="BRCT domain"/>
    <property type="match status" value="2"/>
</dbReference>
<reference evidence="9" key="1">
    <citation type="journal article" date="2002" name="Science">
        <title>The draft genome of Ciona intestinalis: insights into chordate and vertebrate origins.</title>
        <authorList>
            <person name="Dehal P."/>
            <person name="Satou Y."/>
            <person name="Campbell R.K."/>
            <person name="Chapman J."/>
            <person name="Degnan B."/>
            <person name="De Tomaso A."/>
            <person name="Davidson B."/>
            <person name="Di Gregorio A."/>
            <person name="Gelpke M."/>
            <person name="Goodstein D.M."/>
            <person name="Harafuji N."/>
            <person name="Hastings K.E."/>
            <person name="Ho I."/>
            <person name="Hotta K."/>
            <person name="Huang W."/>
            <person name="Kawashima T."/>
            <person name="Lemaire P."/>
            <person name="Martinez D."/>
            <person name="Meinertzhagen I.A."/>
            <person name="Necula S."/>
            <person name="Nonaka M."/>
            <person name="Putnam N."/>
            <person name="Rash S."/>
            <person name="Saiga H."/>
            <person name="Satake M."/>
            <person name="Terry A."/>
            <person name="Yamada L."/>
            <person name="Wang H.G."/>
            <person name="Awazu S."/>
            <person name="Azumi K."/>
            <person name="Boore J."/>
            <person name="Branno M."/>
            <person name="Chin-Bow S."/>
            <person name="DeSantis R."/>
            <person name="Doyle S."/>
            <person name="Francino P."/>
            <person name="Keys D.N."/>
            <person name="Haga S."/>
            <person name="Hayashi H."/>
            <person name="Hino K."/>
            <person name="Imai K.S."/>
            <person name="Inaba K."/>
            <person name="Kano S."/>
            <person name="Kobayashi K."/>
            <person name="Kobayashi M."/>
            <person name="Lee B.I."/>
            <person name="Makabe K.W."/>
            <person name="Manohar C."/>
            <person name="Matassi G."/>
            <person name="Medina M."/>
            <person name="Mochizuki Y."/>
            <person name="Mount S."/>
            <person name="Morishita T."/>
            <person name="Miura S."/>
            <person name="Nakayama A."/>
            <person name="Nishizaka S."/>
            <person name="Nomoto H."/>
            <person name="Ohta F."/>
            <person name="Oishi K."/>
            <person name="Rigoutsos I."/>
            <person name="Sano M."/>
            <person name="Sasaki A."/>
            <person name="Sasakura Y."/>
            <person name="Shoguchi E."/>
            <person name="Shin-i T."/>
            <person name="Spagnuolo A."/>
            <person name="Stainier D."/>
            <person name="Suzuki M.M."/>
            <person name="Tassy O."/>
            <person name="Takatori N."/>
            <person name="Tokuoka M."/>
            <person name="Yagi K."/>
            <person name="Yoshizaki F."/>
            <person name="Wada S."/>
            <person name="Zhang C."/>
            <person name="Hyatt P.D."/>
            <person name="Larimer F."/>
            <person name="Detter C."/>
            <person name="Doggett N."/>
            <person name="Glavina T."/>
            <person name="Hawkins T."/>
            <person name="Richardson P."/>
            <person name="Lucas S."/>
            <person name="Kohara Y."/>
            <person name="Levine M."/>
            <person name="Satoh N."/>
            <person name="Rokhsar D.S."/>
        </authorList>
    </citation>
    <scope>NUCLEOTIDE SEQUENCE [LARGE SCALE GENOMIC DNA]</scope>
</reference>
<reference evidence="8" key="4">
    <citation type="submission" date="2025-09" db="UniProtKB">
        <authorList>
            <consortium name="Ensembl"/>
        </authorList>
    </citation>
    <scope>IDENTIFICATION</scope>
</reference>
<dbReference type="SUPFAM" id="SSF52113">
    <property type="entry name" value="BRCT domain"/>
    <property type="match status" value="1"/>
</dbReference>
<keyword evidence="9" id="KW-1185">Reference proteome</keyword>
<feature type="compositionally biased region" description="Polar residues" evidence="6">
    <location>
        <begin position="64"/>
        <end position="78"/>
    </location>
</feature>
<feature type="region of interest" description="Disordered" evidence="6">
    <location>
        <begin position="32"/>
        <end position="78"/>
    </location>
</feature>
<organism evidence="8 9">
    <name type="scientific">Ciona intestinalis</name>
    <name type="common">Transparent sea squirt</name>
    <name type="synonym">Ascidia intestinalis</name>
    <dbReference type="NCBI Taxonomy" id="7719"/>
    <lineage>
        <taxon>Eukaryota</taxon>
        <taxon>Metazoa</taxon>
        <taxon>Chordata</taxon>
        <taxon>Tunicata</taxon>
        <taxon>Ascidiacea</taxon>
        <taxon>Phlebobranchia</taxon>
        <taxon>Cionidae</taxon>
        <taxon>Ciona</taxon>
    </lineage>
</organism>
<proteinExistence type="predicted"/>
<evidence type="ECO:0000256" key="5">
    <source>
        <dbReference type="ARBA" id="ARBA00023242"/>
    </source>
</evidence>
<dbReference type="GO" id="GO:0006281">
    <property type="term" value="P:DNA repair"/>
    <property type="evidence" value="ECO:0007669"/>
    <property type="project" value="UniProtKB-KW"/>
</dbReference>
<keyword evidence="2" id="KW-0597">Phosphoprotein</keyword>
<dbReference type="PANTHER" id="PTHR23196">
    <property type="entry name" value="PAX TRANSCRIPTION ACTIVATION DOMAIN INTERACTING PROTEIN"/>
    <property type="match status" value="1"/>
</dbReference>
<dbReference type="CDD" id="cd17744">
    <property type="entry name" value="BRCT_MDC1_rpt1"/>
    <property type="match status" value="1"/>
</dbReference>
<evidence type="ECO:0000259" key="7">
    <source>
        <dbReference type="PROSITE" id="PS50172"/>
    </source>
</evidence>
<dbReference type="EMBL" id="EAAA01000676">
    <property type="status" value="NOT_ANNOTATED_CDS"/>
    <property type="molecule type" value="Genomic_DNA"/>
</dbReference>